<dbReference type="RefSeq" id="WP_230575926.1">
    <property type="nucleotide sequence ID" value="NZ_CAKJTI010000019.1"/>
</dbReference>
<reference evidence="2 3" key="1">
    <citation type="submission" date="2021-10" db="EMBL/GenBank/DDBJ databases">
        <authorList>
            <person name="Criscuolo A."/>
        </authorList>
    </citation>
    <scope>NUCLEOTIDE SEQUENCE [LARGE SCALE GENOMIC DNA]</scope>
    <source>
        <strain evidence="3">CIP 111899</strain>
    </source>
</reference>
<evidence type="ECO:0000313" key="2">
    <source>
        <dbReference type="EMBL" id="CAG9613893.1"/>
    </source>
</evidence>
<feature type="coiled-coil region" evidence="1">
    <location>
        <begin position="9"/>
        <end position="71"/>
    </location>
</feature>
<proteinExistence type="predicted"/>
<name>A0ABM8YE01_9BACI</name>
<sequence>MTENEKKMIEKIYEKVTAMEKKVTKLEDSVTKLEGSFKGLRKTYEQGFSDVRNKLDEIIELNNNRKSAREIVEGITGKG</sequence>
<organism evidence="2 3">
    <name type="scientific">Bacillus rhizoplanae</name>
    <dbReference type="NCBI Taxonomy" id="2880966"/>
    <lineage>
        <taxon>Bacteria</taxon>
        <taxon>Bacillati</taxon>
        <taxon>Bacillota</taxon>
        <taxon>Bacilli</taxon>
        <taxon>Bacillales</taxon>
        <taxon>Bacillaceae</taxon>
        <taxon>Bacillus</taxon>
    </lineage>
</organism>
<keyword evidence="1" id="KW-0175">Coiled coil</keyword>
<dbReference type="EMBL" id="CAKJTI010000019">
    <property type="protein sequence ID" value="CAG9613893.1"/>
    <property type="molecule type" value="Genomic_DNA"/>
</dbReference>
<evidence type="ECO:0000313" key="3">
    <source>
        <dbReference type="Proteomes" id="UP000789423"/>
    </source>
</evidence>
<keyword evidence="3" id="KW-1185">Reference proteome</keyword>
<comment type="caution">
    <text evidence="2">The sequence shown here is derived from an EMBL/GenBank/DDBJ whole genome shotgun (WGS) entry which is preliminary data.</text>
</comment>
<accession>A0ABM8YE01</accession>
<protein>
    <submittedName>
        <fullName evidence="2">Uncharacterized protein</fullName>
    </submittedName>
</protein>
<gene>
    <name evidence="2" type="ORF">BACCIP111899_03120</name>
</gene>
<dbReference type="Proteomes" id="UP000789423">
    <property type="component" value="Unassembled WGS sequence"/>
</dbReference>
<evidence type="ECO:0000256" key="1">
    <source>
        <dbReference type="SAM" id="Coils"/>
    </source>
</evidence>